<reference evidence="2" key="1">
    <citation type="submission" date="2011-05" db="EMBL/GenBank/DDBJ databases">
        <authorList>
            <person name="Richards S.R."/>
            <person name="Qu J."/>
            <person name="Jiang H."/>
            <person name="Jhangiani S.N."/>
            <person name="Agravi P."/>
            <person name="Goodspeed R."/>
            <person name="Gross S."/>
            <person name="Mandapat C."/>
            <person name="Jackson L."/>
            <person name="Mathew T."/>
            <person name="Pu L."/>
            <person name="Thornton R."/>
            <person name="Saada N."/>
            <person name="Wilczek-Boney K.B."/>
            <person name="Lee S."/>
            <person name="Kovar C."/>
            <person name="Wu Y."/>
            <person name="Scherer S.E."/>
            <person name="Worley K.C."/>
            <person name="Muzny D.M."/>
            <person name="Gibbs R."/>
        </authorList>
    </citation>
    <scope>NUCLEOTIDE SEQUENCE</scope>
    <source>
        <strain evidence="2">Brora</strain>
    </source>
</reference>
<accession>T1IXS8</accession>
<evidence type="ECO:0000313" key="2">
    <source>
        <dbReference type="Proteomes" id="UP000014500"/>
    </source>
</evidence>
<protein>
    <submittedName>
        <fullName evidence="1">Uncharacterized protein</fullName>
    </submittedName>
</protein>
<proteinExistence type="predicted"/>
<organism evidence="1 2">
    <name type="scientific">Strigamia maritima</name>
    <name type="common">European centipede</name>
    <name type="synonym">Geophilus maritimus</name>
    <dbReference type="NCBI Taxonomy" id="126957"/>
    <lineage>
        <taxon>Eukaryota</taxon>
        <taxon>Metazoa</taxon>
        <taxon>Ecdysozoa</taxon>
        <taxon>Arthropoda</taxon>
        <taxon>Myriapoda</taxon>
        <taxon>Chilopoda</taxon>
        <taxon>Pleurostigmophora</taxon>
        <taxon>Geophilomorpha</taxon>
        <taxon>Linotaeniidae</taxon>
        <taxon>Strigamia</taxon>
    </lineage>
</organism>
<dbReference type="HOGENOM" id="CLU_3369034_0_0_1"/>
<keyword evidence="2" id="KW-1185">Reference proteome</keyword>
<dbReference type="EnsemblMetazoa" id="SMAR006021-RA">
    <property type="protein sequence ID" value="SMAR006021-PA"/>
    <property type="gene ID" value="SMAR006021"/>
</dbReference>
<dbReference type="AlphaFoldDB" id="T1IXS8"/>
<name>T1IXS8_STRMM</name>
<reference evidence="1" key="2">
    <citation type="submission" date="2015-02" db="UniProtKB">
        <authorList>
            <consortium name="EnsemblMetazoa"/>
        </authorList>
    </citation>
    <scope>IDENTIFICATION</scope>
</reference>
<sequence>MKLFSVLFGLVVFAVCMCISAAEIRCNRKLHFKCN</sequence>
<dbReference type="Proteomes" id="UP000014500">
    <property type="component" value="Unassembled WGS sequence"/>
</dbReference>
<dbReference type="EMBL" id="JH431661">
    <property type="status" value="NOT_ANNOTATED_CDS"/>
    <property type="molecule type" value="Genomic_DNA"/>
</dbReference>
<evidence type="ECO:0000313" key="1">
    <source>
        <dbReference type="EnsemblMetazoa" id="SMAR006021-PA"/>
    </source>
</evidence>